<dbReference type="SUPFAM" id="SSF81382">
    <property type="entry name" value="Skp1 dimerisation domain-like"/>
    <property type="match status" value="1"/>
</dbReference>
<gene>
    <name evidence="1" type="ORF">TTAC_LOCUS1441</name>
</gene>
<dbReference type="EMBL" id="UYWX01000316">
    <property type="protein sequence ID" value="VDM18000.1"/>
    <property type="molecule type" value="Genomic_DNA"/>
</dbReference>
<sequence>MTASRASRIDETCFFNGGLIHQSIHFSSPLLPDKVSSLEGGDGSVRLDRVNSSSFRKVLYWCAYHRDDADEPEKQFFRISQSSLLEILLAATYLAFSDLRDRCCRVLSDLNKRKQRGGFREILKLPSEEGQSSITE</sequence>
<evidence type="ECO:0000313" key="1">
    <source>
        <dbReference type="EMBL" id="VDM18000.1"/>
    </source>
</evidence>
<dbReference type="Proteomes" id="UP000274429">
    <property type="component" value="Unassembled WGS sequence"/>
</dbReference>
<evidence type="ECO:0000313" key="2">
    <source>
        <dbReference type="Proteomes" id="UP000274429"/>
    </source>
</evidence>
<dbReference type="SUPFAM" id="SSF54695">
    <property type="entry name" value="POZ domain"/>
    <property type="match status" value="1"/>
</dbReference>
<keyword evidence="2" id="KW-1185">Reference proteome</keyword>
<proteinExistence type="predicted"/>
<reference evidence="1 2" key="2">
    <citation type="submission" date="2018-11" db="EMBL/GenBank/DDBJ databases">
        <authorList>
            <consortium name="Pathogen Informatics"/>
        </authorList>
    </citation>
    <scope>NUCLEOTIDE SEQUENCE [LARGE SCALE GENOMIC DNA]</scope>
</reference>
<dbReference type="InterPro" id="IPR036296">
    <property type="entry name" value="SKP1-like_dim_sf"/>
</dbReference>
<accession>A0A0R3WL20</accession>
<dbReference type="AlphaFoldDB" id="A0A0R3WL20"/>
<dbReference type="WBParaSite" id="TTAC_0000145401-mRNA-1">
    <property type="protein sequence ID" value="TTAC_0000145401-mRNA-1"/>
    <property type="gene ID" value="TTAC_0000145401"/>
</dbReference>
<dbReference type="Gene3D" id="3.30.710.10">
    <property type="entry name" value="Potassium Channel Kv1.1, Chain A"/>
    <property type="match status" value="1"/>
</dbReference>
<dbReference type="PANTHER" id="PTHR11165">
    <property type="entry name" value="SKP1"/>
    <property type="match status" value="1"/>
</dbReference>
<dbReference type="STRING" id="6205.A0A0R3WL20"/>
<protein>
    <submittedName>
        <fullName evidence="3">BTB domain-containing protein</fullName>
    </submittedName>
</protein>
<evidence type="ECO:0000313" key="3">
    <source>
        <dbReference type="WBParaSite" id="TTAC_0000145401-mRNA-1"/>
    </source>
</evidence>
<dbReference type="GO" id="GO:0006511">
    <property type="term" value="P:ubiquitin-dependent protein catabolic process"/>
    <property type="evidence" value="ECO:0007669"/>
    <property type="project" value="InterPro"/>
</dbReference>
<dbReference type="InterPro" id="IPR011333">
    <property type="entry name" value="SKP1/BTB/POZ_sf"/>
</dbReference>
<name>A0A0R3WL20_HYDTA</name>
<reference evidence="3" key="1">
    <citation type="submission" date="2017-02" db="UniProtKB">
        <authorList>
            <consortium name="WormBaseParasite"/>
        </authorList>
    </citation>
    <scope>IDENTIFICATION</scope>
</reference>
<dbReference type="InterPro" id="IPR016897">
    <property type="entry name" value="SKP1"/>
</dbReference>
<organism evidence="3">
    <name type="scientific">Hydatigena taeniaeformis</name>
    <name type="common">Feline tapeworm</name>
    <name type="synonym">Taenia taeniaeformis</name>
    <dbReference type="NCBI Taxonomy" id="6205"/>
    <lineage>
        <taxon>Eukaryota</taxon>
        <taxon>Metazoa</taxon>
        <taxon>Spiralia</taxon>
        <taxon>Lophotrochozoa</taxon>
        <taxon>Platyhelminthes</taxon>
        <taxon>Cestoda</taxon>
        <taxon>Eucestoda</taxon>
        <taxon>Cyclophyllidea</taxon>
        <taxon>Taeniidae</taxon>
        <taxon>Hydatigera</taxon>
    </lineage>
</organism>